<proteinExistence type="predicted"/>
<dbReference type="Proteomes" id="UP000295793">
    <property type="component" value="Unassembled WGS sequence"/>
</dbReference>
<keyword evidence="6" id="KW-1185">Reference proteome</keyword>
<dbReference type="SUPFAM" id="SSF47413">
    <property type="entry name" value="lambda repressor-like DNA-binding domains"/>
    <property type="match status" value="1"/>
</dbReference>
<evidence type="ECO:0000256" key="1">
    <source>
        <dbReference type="ARBA" id="ARBA00023015"/>
    </source>
</evidence>
<dbReference type="Pfam" id="PF13377">
    <property type="entry name" value="Peripla_BP_3"/>
    <property type="match status" value="1"/>
</dbReference>
<dbReference type="Gene3D" id="1.10.260.40">
    <property type="entry name" value="lambda repressor-like DNA-binding domains"/>
    <property type="match status" value="1"/>
</dbReference>
<comment type="caution">
    <text evidence="5">The sequence shown here is derived from an EMBL/GenBank/DDBJ whole genome shotgun (WGS) entry which is preliminary data.</text>
</comment>
<evidence type="ECO:0000259" key="4">
    <source>
        <dbReference type="PROSITE" id="PS50932"/>
    </source>
</evidence>
<dbReference type="CDD" id="cd01392">
    <property type="entry name" value="HTH_LacI"/>
    <property type="match status" value="1"/>
</dbReference>
<dbReference type="PANTHER" id="PTHR30146">
    <property type="entry name" value="LACI-RELATED TRANSCRIPTIONAL REPRESSOR"/>
    <property type="match status" value="1"/>
</dbReference>
<dbReference type="GO" id="GO:0003700">
    <property type="term" value="F:DNA-binding transcription factor activity"/>
    <property type="evidence" value="ECO:0007669"/>
    <property type="project" value="TreeGrafter"/>
</dbReference>
<dbReference type="OrthoDB" id="6619319at2"/>
<dbReference type="EMBL" id="SLZR01000001">
    <property type="protein sequence ID" value="TCS43936.1"/>
    <property type="molecule type" value="Genomic_DNA"/>
</dbReference>
<accession>A0A4R3IDT3</accession>
<sequence>MATIREVSKFANVSVATVSRVINGNKWVSDATRDKVLAAMKELGYKPNSFARSLATNKSHTIGMVIGDLSGPFFGKLMNEAEQEIRNAGKHLIITSGHDTVESERDAIDFLLQRRVDALILHLDVLPDQDIIDIADNSGVPLILVNRLVPELINSSISLDNELGGYLAVKHLTDLGHTQIATITGPLYKADARARLSGYRRALEEAGIAYDERLVVESDFQEEGGIAPVERLYRRKVKFSALFIQNDHMAFGAMNTLKGRGVNIPEEVSIVGYDDMVMARYVEPALTTVAVPVAEFGKLSAQMALKLSANEPADVQNLRFVPELVVRSSTAPYRKK</sequence>
<dbReference type="AlphaFoldDB" id="A0A4R3IDT3"/>
<gene>
    <name evidence="5" type="ORF">BCF53_101279</name>
</gene>
<evidence type="ECO:0000313" key="6">
    <source>
        <dbReference type="Proteomes" id="UP000295793"/>
    </source>
</evidence>
<protein>
    <submittedName>
        <fullName evidence="5">LacI family transcriptional regulator</fullName>
    </submittedName>
</protein>
<dbReference type="PROSITE" id="PS50932">
    <property type="entry name" value="HTH_LACI_2"/>
    <property type="match status" value="1"/>
</dbReference>
<dbReference type="Gene3D" id="3.40.50.2300">
    <property type="match status" value="2"/>
</dbReference>
<reference evidence="5 6" key="1">
    <citation type="submission" date="2019-03" db="EMBL/GenBank/DDBJ databases">
        <title>Genomic Encyclopedia of Archaeal and Bacterial Type Strains, Phase II (KMG-II): from individual species to whole genera.</title>
        <authorList>
            <person name="Goeker M."/>
        </authorList>
    </citation>
    <scope>NUCLEOTIDE SEQUENCE [LARGE SCALE GENOMIC DNA]</scope>
    <source>
        <strain evidence="5 6">DSM 15388</strain>
    </source>
</reference>
<dbReference type="InterPro" id="IPR046335">
    <property type="entry name" value="LacI/GalR-like_sensor"/>
</dbReference>
<keyword evidence="1" id="KW-0805">Transcription regulation</keyword>
<evidence type="ECO:0000256" key="3">
    <source>
        <dbReference type="ARBA" id="ARBA00023163"/>
    </source>
</evidence>
<dbReference type="InterPro" id="IPR010982">
    <property type="entry name" value="Lambda_DNA-bd_dom_sf"/>
</dbReference>
<dbReference type="SUPFAM" id="SSF53822">
    <property type="entry name" value="Periplasmic binding protein-like I"/>
    <property type="match status" value="1"/>
</dbReference>
<dbReference type="GO" id="GO:0000976">
    <property type="term" value="F:transcription cis-regulatory region binding"/>
    <property type="evidence" value="ECO:0007669"/>
    <property type="project" value="TreeGrafter"/>
</dbReference>
<dbReference type="RefSeq" id="WP_132699116.1">
    <property type="nucleotide sequence ID" value="NZ_SLZR01000001.1"/>
</dbReference>
<dbReference type="CDD" id="cd06270">
    <property type="entry name" value="PBP1_GalS-like"/>
    <property type="match status" value="1"/>
</dbReference>
<dbReference type="Pfam" id="PF00356">
    <property type="entry name" value="LacI"/>
    <property type="match status" value="1"/>
</dbReference>
<keyword evidence="3" id="KW-0804">Transcription</keyword>
<evidence type="ECO:0000313" key="5">
    <source>
        <dbReference type="EMBL" id="TCS43936.1"/>
    </source>
</evidence>
<evidence type="ECO:0000256" key="2">
    <source>
        <dbReference type="ARBA" id="ARBA00023125"/>
    </source>
</evidence>
<dbReference type="InterPro" id="IPR000843">
    <property type="entry name" value="HTH_LacI"/>
</dbReference>
<feature type="domain" description="HTH lacI-type" evidence="4">
    <location>
        <begin position="2"/>
        <end position="56"/>
    </location>
</feature>
<dbReference type="SMART" id="SM00354">
    <property type="entry name" value="HTH_LACI"/>
    <property type="match status" value="1"/>
</dbReference>
<keyword evidence="2" id="KW-0238">DNA-binding</keyword>
<dbReference type="InterPro" id="IPR028082">
    <property type="entry name" value="Peripla_BP_I"/>
</dbReference>
<dbReference type="PANTHER" id="PTHR30146:SF109">
    <property type="entry name" value="HTH-TYPE TRANSCRIPTIONAL REGULATOR GALS"/>
    <property type="match status" value="1"/>
</dbReference>
<name>A0A4R3IDT3_9GAMM</name>
<organism evidence="5 6">
    <name type="scientific">Reinekea marinisedimentorum</name>
    <dbReference type="NCBI Taxonomy" id="230495"/>
    <lineage>
        <taxon>Bacteria</taxon>
        <taxon>Pseudomonadati</taxon>
        <taxon>Pseudomonadota</taxon>
        <taxon>Gammaproteobacteria</taxon>
        <taxon>Oceanospirillales</taxon>
        <taxon>Saccharospirillaceae</taxon>
        <taxon>Reinekea</taxon>
    </lineage>
</organism>